<evidence type="ECO:0000256" key="2">
    <source>
        <dbReference type="SAM" id="MobiDB-lite"/>
    </source>
</evidence>
<feature type="transmembrane region" description="Helical" evidence="3">
    <location>
        <begin position="126"/>
        <end position="148"/>
    </location>
</feature>
<sequence>MARKKKSSKDTETDIDQKSADSDESVATDLTDAETDTATSKETVEEEAVEASAEELSETTETSETESPSDDPAAPDVTEQSDAETASDTLAIDEETVEAETVDQTDVPDHPPIAPPEPVIIRKGGFVPMVLGGIVAAVIGFGASQLLMPQSGVDAVVLTEFERKLATQATTITELTERIEVAETAGSGGDLGDIESTLSDNLAAISGLADRLFAVESQLTDIASQPVDDGDQGAALVAYERQLKELQAAVSAMSDNAQQMEENAQVAAKATLQRAALTRIQTALDAGVGFETALADLENLGADIPSPLKQSAASGVASLSDLQAGFPDAARSALAVSRAETEVEDQGGLTSFLRSQLGARSLQPREGNDPDAILSRAEAAARQGRLNDALAEIELLPEAGRAELSDWSGQAARRLDAVAAAQELGEKLN</sequence>
<keyword evidence="3" id="KW-1133">Transmembrane helix</keyword>
<evidence type="ECO:0000313" key="4">
    <source>
        <dbReference type="EMBL" id="SMC12062.1"/>
    </source>
</evidence>
<evidence type="ECO:0000313" key="5">
    <source>
        <dbReference type="Proteomes" id="UP000193224"/>
    </source>
</evidence>
<feature type="coiled-coil region" evidence="1">
    <location>
        <begin position="236"/>
        <end position="263"/>
    </location>
</feature>
<dbReference type="EMBL" id="FWXB01000005">
    <property type="protein sequence ID" value="SMC12062.1"/>
    <property type="molecule type" value="Genomic_DNA"/>
</dbReference>
<feature type="compositionally biased region" description="Polar residues" evidence="2">
    <location>
        <begin position="78"/>
        <end position="88"/>
    </location>
</feature>
<evidence type="ECO:0000256" key="1">
    <source>
        <dbReference type="SAM" id="Coils"/>
    </source>
</evidence>
<protein>
    <recommendedName>
        <fullName evidence="6">Mitochondrial inner membrane protein</fullName>
    </recommendedName>
</protein>
<feature type="compositionally biased region" description="Acidic residues" evidence="2">
    <location>
        <begin position="44"/>
        <end position="69"/>
    </location>
</feature>
<dbReference type="RefSeq" id="WP_085800011.1">
    <property type="nucleotide sequence ID" value="NZ_FWXB01000005.1"/>
</dbReference>
<feature type="compositionally biased region" description="Acidic residues" evidence="2">
    <location>
        <begin position="22"/>
        <end position="35"/>
    </location>
</feature>
<keyword evidence="3" id="KW-0472">Membrane</keyword>
<proteinExistence type="predicted"/>
<name>A0A1X7BR06_9RHOB</name>
<evidence type="ECO:0008006" key="6">
    <source>
        <dbReference type="Google" id="ProtNLM"/>
    </source>
</evidence>
<organism evidence="4 5">
    <name type="scientific">Roseovarius aestuarii</name>
    <dbReference type="NCBI Taxonomy" id="475083"/>
    <lineage>
        <taxon>Bacteria</taxon>
        <taxon>Pseudomonadati</taxon>
        <taxon>Pseudomonadota</taxon>
        <taxon>Alphaproteobacteria</taxon>
        <taxon>Rhodobacterales</taxon>
        <taxon>Roseobacteraceae</taxon>
        <taxon>Roseovarius</taxon>
    </lineage>
</organism>
<reference evidence="4 5" key="1">
    <citation type="submission" date="2017-03" db="EMBL/GenBank/DDBJ databases">
        <authorList>
            <person name="Afonso C.L."/>
            <person name="Miller P.J."/>
            <person name="Scott M.A."/>
            <person name="Spackman E."/>
            <person name="Goraichik I."/>
            <person name="Dimitrov K.M."/>
            <person name="Suarez D.L."/>
            <person name="Swayne D.E."/>
        </authorList>
    </citation>
    <scope>NUCLEOTIDE SEQUENCE [LARGE SCALE GENOMIC DNA]</scope>
    <source>
        <strain evidence="4 5">CECT 7745</strain>
    </source>
</reference>
<feature type="compositionally biased region" description="Basic and acidic residues" evidence="2">
    <location>
        <begin position="8"/>
        <end position="21"/>
    </location>
</feature>
<dbReference type="Proteomes" id="UP000193224">
    <property type="component" value="Unassembled WGS sequence"/>
</dbReference>
<keyword evidence="1" id="KW-0175">Coiled coil</keyword>
<dbReference type="AlphaFoldDB" id="A0A1X7BR06"/>
<evidence type="ECO:0000256" key="3">
    <source>
        <dbReference type="SAM" id="Phobius"/>
    </source>
</evidence>
<gene>
    <name evidence="4" type="ORF">ROA7745_01885</name>
</gene>
<keyword evidence="3" id="KW-0812">Transmembrane</keyword>
<accession>A0A1X7BR06</accession>
<keyword evidence="5" id="KW-1185">Reference proteome</keyword>
<dbReference type="OrthoDB" id="7659420at2"/>
<feature type="region of interest" description="Disordered" evidence="2">
    <location>
        <begin position="1"/>
        <end position="92"/>
    </location>
</feature>